<proteinExistence type="predicted"/>
<sequence>MANTSTSPSNIYSEDIATSVIIGLKIFVNDGHSVQFDDGADNEPSKTVEPRKAMDKLNIAVTNTFATVEKAKKHEGRALDDEGASAAPVCEDCNL</sequence>
<gene>
    <name evidence="2" type="ORF">KIN20_006154</name>
</gene>
<name>A0AAD5MJR4_PARTN</name>
<comment type="caution">
    <text evidence="2">The sequence shown here is derived from an EMBL/GenBank/DDBJ whole genome shotgun (WGS) entry which is preliminary data.</text>
</comment>
<accession>A0AAD5MJR4</accession>
<keyword evidence="3" id="KW-1185">Reference proteome</keyword>
<evidence type="ECO:0000256" key="1">
    <source>
        <dbReference type="SAM" id="MobiDB-lite"/>
    </source>
</evidence>
<evidence type="ECO:0000313" key="2">
    <source>
        <dbReference type="EMBL" id="KAJ1350376.1"/>
    </source>
</evidence>
<dbReference type="Proteomes" id="UP001196413">
    <property type="component" value="Unassembled WGS sequence"/>
</dbReference>
<dbReference type="EMBL" id="JAHQIW010000851">
    <property type="protein sequence ID" value="KAJ1350376.1"/>
    <property type="molecule type" value="Genomic_DNA"/>
</dbReference>
<feature type="region of interest" description="Disordered" evidence="1">
    <location>
        <begin position="76"/>
        <end position="95"/>
    </location>
</feature>
<organism evidence="2 3">
    <name type="scientific">Parelaphostrongylus tenuis</name>
    <name type="common">Meningeal worm</name>
    <dbReference type="NCBI Taxonomy" id="148309"/>
    <lineage>
        <taxon>Eukaryota</taxon>
        <taxon>Metazoa</taxon>
        <taxon>Ecdysozoa</taxon>
        <taxon>Nematoda</taxon>
        <taxon>Chromadorea</taxon>
        <taxon>Rhabditida</taxon>
        <taxon>Rhabditina</taxon>
        <taxon>Rhabditomorpha</taxon>
        <taxon>Strongyloidea</taxon>
        <taxon>Metastrongylidae</taxon>
        <taxon>Parelaphostrongylus</taxon>
    </lineage>
</organism>
<reference evidence="2" key="1">
    <citation type="submission" date="2021-06" db="EMBL/GenBank/DDBJ databases">
        <title>Parelaphostrongylus tenuis whole genome reference sequence.</title>
        <authorList>
            <person name="Garwood T.J."/>
            <person name="Larsen P.A."/>
            <person name="Fountain-Jones N.M."/>
            <person name="Garbe J.R."/>
            <person name="Macchietto M.G."/>
            <person name="Kania S.A."/>
            <person name="Gerhold R.W."/>
            <person name="Richards J.E."/>
            <person name="Wolf T.M."/>
        </authorList>
    </citation>
    <scope>NUCLEOTIDE SEQUENCE</scope>
    <source>
        <strain evidence="2">MNPRO001-30</strain>
        <tissue evidence="2">Meninges</tissue>
    </source>
</reference>
<dbReference type="AlphaFoldDB" id="A0AAD5MJR4"/>
<evidence type="ECO:0000313" key="3">
    <source>
        <dbReference type="Proteomes" id="UP001196413"/>
    </source>
</evidence>
<protein>
    <submittedName>
        <fullName evidence="2">Uncharacterized protein</fullName>
    </submittedName>
</protein>